<dbReference type="Proteomes" id="UP000618382">
    <property type="component" value="Unassembled WGS sequence"/>
</dbReference>
<dbReference type="RefSeq" id="WP_140460660.1">
    <property type="nucleotide sequence ID" value="NZ_BAABFI010000020.1"/>
</dbReference>
<organism evidence="2 3">
    <name type="scientific">Cellulomonas oligotrophica</name>
    <dbReference type="NCBI Taxonomy" id="931536"/>
    <lineage>
        <taxon>Bacteria</taxon>
        <taxon>Bacillati</taxon>
        <taxon>Actinomycetota</taxon>
        <taxon>Actinomycetes</taxon>
        <taxon>Micrococcales</taxon>
        <taxon>Cellulomonadaceae</taxon>
        <taxon>Cellulomonas</taxon>
    </lineage>
</organism>
<dbReference type="EMBL" id="BONN01000014">
    <property type="protein sequence ID" value="GIG34201.1"/>
    <property type="molecule type" value="Genomic_DNA"/>
</dbReference>
<dbReference type="AlphaFoldDB" id="A0A7Y9FHE3"/>
<comment type="caution">
    <text evidence="2">The sequence shown here is derived from an EMBL/GenBank/DDBJ whole genome shotgun (WGS) entry which is preliminary data.</text>
</comment>
<evidence type="ECO:0000313" key="1">
    <source>
        <dbReference type="EMBL" id="GIG34201.1"/>
    </source>
</evidence>
<evidence type="ECO:0000313" key="4">
    <source>
        <dbReference type="Proteomes" id="UP000618382"/>
    </source>
</evidence>
<sequence>MNVRTENPLPTAKDVRDLFEGLLGREVVVHTGGIMVDPSEPAGALVGTYVDPFLKLKAICLFDLALAAYAGGAIGLIPAPVAKESVESDMLDPALEENAREVLNVLASLMNAEDVPHVKLDRAYSPREDVPADVAPWVKSYVRRQDLTIEVAGYGKGCFSLLVL</sequence>
<proteinExistence type="predicted"/>
<gene>
    <name evidence="2" type="ORF">BKA21_002833</name>
    <name evidence="1" type="ORF">Col01nite_33600</name>
</gene>
<protein>
    <submittedName>
        <fullName evidence="2">Uncharacterized protein</fullName>
    </submittedName>
</protein>
<evidence type="ECO:0000313" key="3">
    <source>
        <dbReference type="Proteomes" id="UP000577956"/>
    </source>
</evidence>
<accession>A0A7Y9FHE3</accession>
<name>A0A7Y9FHE3_9CELL</name>
<dbReference type="EMBL" id="JACCBK010000001">
    <property type="protein sequence ID" value="NYD87284.1"/>
    <property type="molecule type" value="Genomic_DNA"/>
</dbReference>
<keyword evidence="4" id="KW-1185">Reference proteome</keyword>
<dbReference type="Proteomes" id="UP000577956">
    <property type="component" value="Unassembled WGS sequence"/>
</dbReference>
<evidence type="ECO:0000313" key="2">
    <source>
        <dbReference type="EMBL" id="NYD87284.1"/>
    </source>
</evidence>
<reference evidence="2 3" key="1">
    <citation type="submission" date="2020-07" db="EMBL/GenBank/DDBJ databases">
        <title>Sequencing the genomes of 1000 actinobacteria strains.</title>
        <authorList>
            <person name="Klenk H.-P."/>
        </authorList>
    </citation>
    <scope>NUCLEOTIDE SEQUENCE [LARGE SCALE GENOMIC DNA]</scope>
    <source>
        <strain evidence="2 3">DSM 24482</strain>
    </source>
</reference>
<reference evidence="1 4" key="2">
    <citation type="submission" date="2021-01" db="EMBL/GenBank/DDBJ databases">
        <title>Whole genome shotgun sequence of Cellulomonas oligotrophica NBRC 109435.</title>
        <authorList>
            <person name="Komaki H."/>
            <person name="Tamura T."/>
        </authorList>
    </citation>
    <scope>NUCLEOTIDE SEQUENCE [LARGE SCALE GENOMIC DNA]</scope>
    <source>
        <strain evidence="1 4">NBRC 109435</strain>
    </source>
</reference>